<evidence type="ECO:0000313" key="8">
    <source>
        <dbReference type="Proteomes" id="UP000612282"/>
    </source>
</evidence>
<dbReference type="EMBL" id="BOMG01000064">
    <property type="protein sequence ID" value="GID56969.1"/>
    <property type="molecule type" value="Genomic_DNA"/>
</dbReference>
<keyword evidence="3" id="KW-0143">Chaperone</keyword>
<evidence type="ECO:0000259" key="6">
    <source>
        <dbReference type="SMART" id="SM00833"/>
    </source>
</evidence>
<sequence length="421" mass="45653">MVSVSTVPITSAVTAPVDRRPAVTVLSGFSPSAVQAAASALLVADPELLAIRHDLTGIRDGLVSRTVLTATTVLEHTLVELLHGCVSCTLREDVLPTLIRLAHERPGSDLLLVLPPAVEPEAVAAACEHSPVGESVRFDSYVTVVDADTFLDDLASADDLSDRNLHAADDDHRAVAEVVVHQVEFSDTVILWTHPDTDPLESERLSALVHRLAPWSAQVPTGNSDRVDCTALAARVRRTGRHDPTRPGLLGRALEGRQIAVHDPDGDHGVTSIVFRTRRPFHPQRLNEALEELTENTLRGRGQLWLASQPDTALAFEFAGGGLSLGTLGYWLAALPAERWTETSDERRLAADLDWDPYYGDRRTVLALIGLHLDHHALTGLLRSCLLTDAELADGSDAWRDLPDPFAGCFPLTDDTTTEEN</sequence>
<dbReference type="Pfam" id="PF07683">
    <property type="entry name" value="CobW_C"/>
    <property type="match status" value="1"/>
</dbReference>
<dbReference type="InterPro" id="IPR027417">
    <property type="entry name" value="P-loop_NTPase"/>
</dbReference>
<dbReference type="SUPFAM" id="SSF90002">
    <property type="entry name" value="Hypothetical protein YjiA, C-terminal domain"/>
    <property type="match status" value="1"/>
</dbReference>
<evidence type="ECO:0000256" key="3">
    <source>
        <dbReference type="ARBA" id="ARBA00023186"/>
    </source>
</evidence>
<dbReference type="InterPro" id="IPR011629">
    <property type="entry name" value="CobW-like_C"/>
</dbReference>
<dbReference type="Proteomes" id="UP000612282">
    <property type="component" value="Unassembled WGS sequence"/>
</dbReference>
<dbReference type="Gene3D" id="3.40.50.300">
    <property type="entry name" value="P-loop containing nucleotide triphosphate hydrolases"/>
    <property type="match status" value="1"/>
</dbReference>
<comment type="catalytic activity">
    <reaction evidence="5">
        <text>GTP + H2O = GDP + phosphate + H(+)</text>
        <dbReference type="Rhea" id="RHEA:19669"/>
        <dbReference type="ChEBI" id="CHEBI:15377"/>
        <dbReference type="ChEBI" id="CHEBI:15378"/>
        <dbReference type="ChEBI" id="CHEBI:37565"/>
        <dbReference type="ChEBI" id="CHEBI:43474"/>
        <dbReference type="ChEBI" id="CHEBI:58189"/>
    </reaction>
    <physiologicalReaction direction="left-to-right" evidence="5">
        <dbReference type="Rhea" id="RHEA:19670"/>
    </physiologicalReaction>
</comment>
<feature type="domain" description="CobW C-terminal" evidence="6">
    <location>
        <begin position="270"/>
        <end position="386"/>
    </location>
</feature>
<reference evidence="7 8" key="1">
    <citation type="submission" date="2021-01" db="EMBL/GenBank/DDBJ databases">
        <title>Whole genome shotgun sequence of Actinoplanes couchii NBRC 106145.</title>
        <authorList>
            <person name="Komaki H."/>
            <person name="Tamura T."/>
        </authorList>
    </citation>
    <scope>NUCLEOTIDE SEQUENCE [LARGE SCALE GENOMIC DNA]</scope>
    <source>
        <strain evidence="7 8">NBRC 106145</strain>
    </source>
</reference>
<dbReference type="Pfam" id="PF02492">
    <property type="entry name" value="cobW"/>
    <property type="match status" value="1"/>
</dbReference>
<protein>
    <submittedName>
        <fullName evidence="7">Cobalamin biosynthesis protein CobW</fullName>
    </submittedName>
</protein>
<evidence type="ECO:0000256" key="1">
    <source>
        <dbReference type="ARBA" id="ARBA00022741"/>
    </source>
</evidence>
<dbReference type="PANTHER" id="PTHR43603:SF1">
    <property type="entry name" value="ZINC-REGULATED GTPASE METALLOPROTEIN ACTIVATOR 1"/>
    <property type="match status" value="1"/>
</dbReference>
<evidence type="ECO:0000313" key="7">
    <source>
        <dbReference type="EMBL" id="GID56969.1"/>
    </source>
</evidence>
<evidence type="ECO:0000256" key="2">
    <source>
        <dbReference type="ARBA" id="ARBA00022801"/>
    </source>
</evidence>
<proteinExistence type="inferred from homology"/>
<comment type="caution">
    <text evidence="7">The sequence shown here is derived from an EMBL/GenBank/DDBJ whole genome shotgun (WGS) entry which is preliminary data.</text>
</comment>
<dbReference type="PANTHER" id="PTHR43603">
    <property type="entry name" value="COBW DOMAIN-CONTAINING PROTEIN DDB_G0274527"/>
    <property type="match status" value="1"/>
</dbReference>
<dbReference type="InterPro" id="IPR036627">
    <property type="entry name" value="CobW-likC_sf"/>
</dbReference>
<gene>
    <name evidence="7" type="ORF">Aco03nite_053730</name>
</gene>
<comment type="similarity">
    <text evidence="4">Belongs to the SIMIBI class G3E GTPase family. ZNG1 subfamily.</text>
</comment>
<dbReference type="SMART" id="SM00833">
    <property type="entry name" value="CobW_C"/>
    <property type="match status" value="1"/>
</dbReference>
<accession>A0ABQ3XEQ3</accession>
<organism evidence="7 8">
    <name type="scientific">Actinoplanes couchii</name>
    <dbReference type="NCBI Taxonomy" id="403638"/>
    <lineage>
        <taxon>Bacteria</taxon>
        <taxon>Bacillati</taxon>
        <taxon>Actinomycetota</taxon>
        <taxon>Actinomycetes</taxon>
        <taxon>Micromonosporales</taxon>
        <taxon>Micromonosporaceae</taxon>
        <taxon>Actinoplanes</taxon>
    </lineage>
</organism>
<keyword evidence="2" id="KW-0378">Hydrolase</keyword>
<dbReference type="Gene3D" id="3.30.1220.10">
    <property type="entry name" value="CobW-like, C-terminal domain"/>
    <property type="match status" value="1"/>
</dbReference>
<evidence type="ECO:0000256" key="4">
    <source>
        <dbReference type="ARBA" id="ARBA00034320"/>
    </source>
</evidence>
<keyword evidence="8" id="KW-1185">Reference proteome</keyword>
<dbReference type="InterPro" id="IPR003495">
    <property type="entry name" value="CobW/HypB/UreG_nucleotide-bd"/>
</dbReference>
<name>A0ABQ3XEQ3_9ACTN</name>
<keyword evidence="1" id="KW-0547">Nucleotide-binding</keyword>
<dbReference type="InterPro" id="IPR051927">
    <property type="entry name" value="Zn_Chap_cDPG_Synth"/>
</dbReference>
<evidence type="ECO:0000256" key="5">
    <source>
        <dbReference type="ARBA" id="ARBA00049117"/>
    </source>
</evidence>